<evidence type="ECO:0000256" key="1">
    <source>
        <dbReference type="SAM" id="Phobius"/>
    </source>
</evidence>
<reference evidence="3" key="1">
    <citation type="submission" date="2022-11" db="UniProtKB">
        <authorList>
            <consortium name="WormBaseParasite"/>
        </authorList>
    </citation>
    <scope>IDENTIFICATION</scope>
</reference>
<feature type="transmembrane region" description="Helical" evidence="1">
    <location>
        <begin position="20"/>
        <end position="42"/>
    </location>
</feature>
<keyword evidence="1" id="KW-0472">Membrane</keyword>
<organism evidence="2 3">
    <name type="scientific">Parascaris univalens</name>
    <name type="common">Nematode worm</name>
    <dbReference type="NCBI Taxonomy" id="6257"/>
    <lineage>
        <taxon>Eukaryota</taxon>
        <taxon>Metazoa</taxon>
        <taxon>Ecdysozoa</taxon>
        <taxon>Nematoda</taxon>
        <taxon>Chromadorea</taxon>
        <taxon>Rhabditida</taxon>
        <taxon>Spirurina</taxon>
        <taxon>Ascaridomorpha</taxon>
        <taxon>Ascaridoidea</taxon>
        <taxon>Ascarididae</taxon>
        <taxon>Parascaris</taxon>
    </lineage>
</organism>
<keyword evidence="1" id="KW-1133">Transmembrane helix</keyword>
<keyword evidence="1" id="KW-0812">Transmembrane</keyword>
<evidence type="ECO:0000313" key="2">
    <source>
        <dbReference type="Proteomes" id="UP000887569"/>
    </source>
</evidence>
<proteinExistence type="predicted"/>
<dbReference type="Proteomes" id="UP000887569">
    <property type="component" value="Unplaced"/>
</dbReference>
<protein>
    <submittedName>
        <fullName evidence="3">Secreted protein</fullName>
    </submittedName>
</protein>
<sequence>MHLNLGAHFLNAVVRQKLFLLVMMLVTPCPACLGGICCCCIAGSKNMAAHGRPIPLGNGKMMAVAGGGSGISLLASATEKSFVAPRGLRGSAPAETAEKA</sequence>
<name>A0A915BUX4_PARUN</name>
<evidence type="ECO:0000313" key="3">
    <source>
        <dbReference type="WBParaSite" id="PgR061_g010_t01"/>
    </source>
</evidence>
<dbReference type="AlphaFoldDB" id="A0A915BUX4"/>
<keyword evidence="2" id="KW-1185">Reference proteome</keyword>
<accession>A0A915BUX4</accession>
<dbReference type="WBParaSite" id="PgR061_g010_t01">
    <property type="protein sequence ID" value="PgR061_g010_t01"/>
    <property type="gene ID" value="PgR061_g010"/>
</dbReference>